<dbReference type="GO" id="GO:0003904">
    <property type="term" value="F:deoxyribodipyrimidine photo-lyase activity"/>
    <property type="evidence" value="ECO:0007669"/>
    <property type="project" value="UniProtKB-EC"/>
</dbReference>
<evidence type="ECO:0000313" key="9">
    <source>
        <dbReference type="Proteomes" id="UP001595699"/>
    </source>
</evidence>
<dbReference type="Pfam" id="PF03441">
    <property type="entry name" value="FAD_binding_7"/>
    <property type="match status" value="1"/>
</dbReference>
<dbReference type="SUPFAM" id="SSF48173">
    <property type="entry name" value="Cryptochrome/photolyase FAD-binding domain"/>
    <property type="match status" value="1"/>
</dbReference>
<keyword evidence="8" id="KW-0456">Lyase</keyword>
<keyword evidence="9" id="KW-1185">Reference proteome</keyword>
<evidence type="ECO:0000256" key="6">
    <source>
        <dbReference type="SAM" id="MobiDB-lite"/>
    </source>
</evidence>
<dbReference type="InterPro" id="IPR018394">
    <property type="entry name" value="DNA_photolyase_1_CS_C"/>
</dbReference>
<dbReference type="PROSITE" id="PS00394">
    <property type="entry name" value="DNA_PHOTOLYASES_1_1"/>
    <property type="match status" value="1"/>
</dbReference>
<dbReference type="PANTHER" id="PTHR11455:SF9">
    <property type="entry name" value="CRYPTOCHROME CIRCADIAN CLOCK 5 ISOFORM X1"/>
    <property type="match status" value="1"/>
</dbReference>
<dbReference type="Pfam" id="PF00875">
    <property type="entry name" value="DNA_photolyase"/>
    <property type="match status" value="1"/>
</dbReference>
<keyword evidence="4 5" id="KW-0157">Chromophore</keyword>
<dbReference type="Gene3D" id="3.40.50.620">
    <property type="entry name" value="HUPs"/>
    <property type="match status" value="1"/>
</dbReference>
<evidence type="ECO:0000256" key="2">
    <source>
        <dbReference type="ARBA" id="ARBA00022630"/>
    </source>
</evidence>
<organism evidence="8 9">
    <name type="scientific">Tenggerimyces flavus</name>
    <dbReference type="NCBI Taxonomy" id="1708749"/>
    <lineage>
        <taxon>Bacteria</taxon>
        <taxon>Bacillati</taxon>
        <taxon>Actinomycetota</taxon>
        <taxon>Actinomycetes</taxon>
        <taxon>Propionibacteriales</taxon>
        <taxon>Nocardioidaceae</taxon>
        <taxon>Tenggerimyces</taxon>
    </lineage>
</organism>
<dbReference type="Gene3D" id="1.10.579.10">
    <property type="entry name" value="DNA Cyclobutane Dipyrimidine Photolyase, subunit A, domain 3"/>
    <property type="match status" value="1"/>
</dbReference>
<protein>
    <submittedName>
        <fullName evidence="8">Cryptochrome/photolyase family protein</fullName>
        <ecNumber evidence="8">4.1.99.3</ecNumber>
    </submittedName>
</protein>
<dbReference type="EC" id="4.1.99.3" evidence="8"/>
<dbReference type="PROSITE" id="PS51645">
    <property type="entry name" value="PHR_CRY_ALPHA_BETA"/>
    <property type="match status" value="1"/>
</dbReference>
<dbReference type="PRINTS" id="PR00147">
    <property type="entry name" value="DNAPHOTLYASE"/>
</dbReference>
<evidence type="ECO:0000256" key="3">
    <source>
        <dbReference type="ARBA" id="ARBA00022827"/>
    </source>
</evidence>
<feature type="compositionally biased region" description="Pro residues" evidence="6">
    <location>
        <begin position="401"/>
        <end position="414"/>
    </location>
</feature>
<dbReference type="RefSeq" id="WP_205115065.1">
    <property type="nucleotide sequence ID" value="NZ_JAFBCM010000001.1"/>
</dbReference>
<dbReference type="InterPro" id="IPR006050">
    <property type="entry name" value="DNA_photolyase_N"/>
</dbReference>
<dbReference type="InterPro" id="IPR014729">
    <property type="entry name" value="Rossmann-like_a/b/a_fold"/>
</dbReference>
<comment type="cofactor">
    <cofactor evidence="1">
        <name>FAD</name>
        <dbReference type="ChEBI" id="CHEBI:57692"/>
    </cofactor>
</comment>
<feature type="domain" description="Photolyase/cryptochrome alpha/beta" evidence="7">
    <location>
        <begin position="1"/>
        <end position="122"/>
    </location>
</feature>
<dbReference type="Proteomes" id="UP001595699">
    <property type="component" value="Unassembled WGS sequence"/>
</dbReference>
<keyword evidence="3 5" id="KW-0274">FAD</keyword>
<dbReference type="InterPro" id="IPR005101">
    <property type="entry name" value="Cryptochr/Photolyase_FAD-bd"/>
</dbReference>
<dbReference type="InterPro" id="IPR036134">
    <property type="entry name" value="Crypto/Photolyase_FAD-like_sf"/>
</dbReference>
<evidence type="ECO:0000259" key="7">
    <source>
        <dbReference type="PROSITE" id="PS51645"/>
    </source>
</evidence>
<gene>
    <name evidence="8" type="ORF">ACFOUW_25645</name>
</gene>
<dbReference type="EMBL" id="JBHRZH010000023">
    <property type="protein sequence ID" value="MFC3764245.1"/>
    <property type="molecule type" value="Genomic_DNA"/>
</dbReference>
<dbReference type="PROSITE" id="PS00691">
    <property type="entry name" value="DNA_PHOTOLYASES_1_2"/>
    <property type="match status" value="1"/>
</dbReference>
<reference evidence="9" key="1">
    <citation type="journal article" date="2019" name="Int. J. Syst. Evol. Microbiol.">
        <title>The Global Catalogue of Microorganisms (GCM) 10K type strain sequencing project: providing services to taxonomists for standard genome sequencing and annotation.</title>
        <authorList>
            <consortium name="The Broad Institute Genomics Platform"/>
            <consortium name="The Broad Institute Genome Sequencing Center for Infectious Disease"/>
            <person name="Wu L."/>
            <person name="Ma J."/>
        </authorList>
    </citation>
    <scope>NUCLEOTIDE SEQUENCE [LARGE SCALE GENOMIC DNA]</scope>
    <source>
        <strain evidence="9">CGMCC 4.7241</strain>
    </source>
</reference>
<evidence type="ECO:0000256" key="4">
    <source>
        <dbReference type="ARBA" id="ARBA00022991"/>
    </source>
</evidence>
<evidence type="ECO:0000313" key="8">
    <source>
        <dbReference type="EMBL" id="MFC3764245.1"/>
    </source>
</evidence>
<keyword evidence="2 5" id="KW-0285">Flavoprotein</keyword>
<comment type="similarity">
    <text evidence="5">Belongs to the DNA photolyase family.</text>
</comment>
<accession>A0ABV7YJK5</accession>
<dbReference type="PANTHER" id="PTHR11455">
    <property type="entry name" value="CRYPTOCHROME"/>
    <property type="match status" value="1"/>
</dbReference>
<dbReference type="InterPro" id="IPR002081">
    <property type="entry name" value="Cryptochrome/DNA_photolyase_1"/>
</dbReference>
<evidence type="ECO:0000256" key="1">
    <source>
        <dbReference type="ARBA" id="ARBA00001974"/>
    </source>
</evidence>
<dbReference type="SUPFAM" id="SSF52425">
    <property type="entry name" value="Cryptochrome/photolyase, N-terminal domain"/>
    <property type="match status" value="1"/>
</dbReference>
<dbReference type="Gene3D" id="1.25.40.80">
    <property type="match status" value="1"/>
</dbReference>
<proteinExistence type="inferred from homology"/>
<comment type="caution">
    <text evidence="8">The sequence shown here is derived from an EMBL/GenBank/DDBJ whole genome shotgun (WGS) entry which is preliminary data.</text>
</comment>
<evidence type="ECO:0000256" key="5">
    <source>
        <dbReference type="RuleBase" id="RU004182"/>
    </source>
</evidence>
<sequence length="420" mass="46301">MTTVVLFTRDLRVRDNPALAAACRDDYVVPLFVLDPRLLEASPNRTAFLVDSLASLRTELRDRGGDLVLRSGEPVAEALSLAASVGASRIVASADVSAYAGRREARLAAADVAFATYPGVTVVPPGELRPTGGDHYRVFTPYWRAWERASWRPVERAPARVQLPGGLAVGRLPARPTDVSPLLPRGGEDVGQRLLARVGPGDRDALAADETTRLSPYLHFGCVSPLAVATRLRGKADEVVRQLCWRDFFHQVTSAFPAIGTRDYRPGRRSWASGQEDAIEAWRQGRTGVPIVDAGMRQLLAEGWMHNRARMVVASFLTKQLNVDWRIGAAHFLRWLVDGDVANNSGNWQWVAGTGNDTRPNRVLNPLRQAYRFDPTGDYVRRYVPELAEVSGKGVQEPWKLEPPPPDYPPPRIDPVPSRG</sequence>
<feature type="region of interest" description="Disordered" evidence="6">
    <location>
        <begin position="391"/>
        <end position="420"/>
    </location>
</feature>
<name>A0ABV7YJK5_9ACTN</name>
<dbReference type="InterPro" id="IPR036155">
    <property type="entry name" value="Crypto/Photolyase_N_sf"/>
</dbReference>